<accession>A0A0F9SDV7</accession>
<protein>
    <submittedName>
        <fullName evidence="1">Uncharacterized protein</fullName>
    </submittedName>
</protein>
<sequence length="64" mass="7044">MSRVRTGICVICGTNGSTRPLYKCCKCNEVVCEIGYNMARVTSAIIAARKGHRKLEVTCDRCTC</sequence>
<proteinExistence type="predicted"/>
<gene>
    <name evidence="1" type="ORF">LCGC14_0483750</name>
</gene>
<dbReference type="AlphaFoldDB" id="A0A0F9SDV7"/>
<dbReference type="EMBL" id="LAZR01000531">
    <property type="protein sequence ID" value="KKN65199.1"/>
    <property type="molecule type" value="Genomic_DNA"/>
</dbReference>
<reference evidence="1" key="1">
    <citation type="journal article" date="2015" name="Nature">
        <title>Complex archaea that bridge the gap between prokaryotes and eukaryotes.</title>
        <authorList>
            <person name="Spang A."/>
            <person name="Saw J.H."/>
            <person name="Jorgensen S.L."/>
            <person name="Zaremba-Niedzwiedzka K."/>
            <person name="Martijn J."/>
            <person name="Lind A.E."/>
            <person name="van Eijk R."/>
            <person name="Schleper C."/>
            <person name="Guy L."/>
            <person name="Ettema T.J."/>
        </authorList>
    </citation>
    <scope>NUCLEOTIDE SEQUENCE</scope>
</reference>
<evidence type="ECO:0000313" key="1">
    <source>
        <dbReference type="EMBL" id="KKN65199.1"/>
    </source>
</evidence>
<name>A0A0F9SDV7_9ZZZZ</name>
<comment type="caution">
    <text evidence="1">The sequence shown here is derived from an EMBL/GenBank/DDBJ whole genome shotgun (WGS) entry which is preliminary data.</text>
</comment>
<organism evidence="1">
    <name type="scientific">marine sediment metagenome</name>
    <dbReference type="NCBI Taxonomy" id="412755"/>
    <lineage>
        <taxon>unclassified sequences</taxon>
        <taxon>metagenomes</taxon>
        <taxon>ecological metagenomes</taxon>
    </lineage>
</organism>